<dbReference type="InterPro" id="IPR021109">
    <property type="entry name" value="Peptidase_aspartic_dom_sf"/>
</dbReference>
<dbReference type="InterPro" id="IPR045358">
    <property type="entry name" value="Ty3_capsid"/>
</dbReference>
<feature type="domain" description="Ty3 transposon capsid-like protein" evidence="2">
    <location>
        <begin position="82"/>
        <end position="208"/>
    </location>
</feature>
<feature type="compositionally biased region" description="Polar residues" evidence="1">
    <location>
        <begin position="33"/>
        <end position="42"/>
    </location>
</feature>
<dbReference type="STRING" id="3914.A0A0L9VAD2"/>
<organism evidence="3 4">
    <name type="scientific">Phaseolus angularis</name>
    <name type="common">Azuki bean</name>
    <name type="synonym">Vigna angularis</name>
    <dbReference type="NCBI Taxonomy" id="3914"/>
    <lineage>
        <taxon>Eukaryota</taxon>
        <taxon>Viridiplantae</taxon>
        <taxon>Streptophyta</taxon>
        <taxon>Embryophyta</taxon>
        <taxon>Tracheophyta</taxon>
        <taxon>Spermatophyta</taxon>
        <taxon>Magnoliopsida</taxon>
        <taxon>eudicotyledons</taxon>
        <taxon>Gunneridae</taxon>
        <taxon>Pentapetalae</taxon>
        <taxon>rosids</taxon>
        <taxon>fabids</taxon>
        <taxon>Fabales</taxon>
        <taxon>Fabaceae</taxon>
        <taxon>Papilionoideae</taxon>
        <taxon>50 kb inversion clade</taxon>
        <taxon>NPAAA clade</taxon>
        <taxon>indigoferoid/millettioid clade</taxon>
        <taxon>Phaseoleae</taxon>
        <taxon>Vigna</taxon>
    </lineage>
</organism>
<dbReference type="AlphaFoldDB" id="A0A0L9VAD2"/>
<reference evidence="4" key="1">
    <citation type="journal article" date="2015" name="Proc. Natl. Acad. Sci. U.S.A.">
        <title>Genome sequencing of adzuki bean (Vigna angularis) provides insight into high starch and low fat accumulation and domestication.</title>
        <authorList>
            <person name="Yang K."/>
            <person name="Tian Z."/>
            <person name="Chen C."/>
            <person name="Luo L."/>
            <person name="Zhao B."/>
            <person name="Wang Z."/>
            <person name="Yu L."/>
            <person name="Li Y."/>
            <person name="Sun Y."/>
            <person name="Li W."/>
            <person name="Chen Y."/>
            <person name="Li Y."/>
            <person name="Zhang Y."/>
            <person name="Ai D."/>
            <person name="Zhao J."/>
            <person name="Shang C."/>
            <person name="Ma Y."/>
            <person name="Wu B."/>
            <person name="Wang M."/>
            <person name="Gao L."/>
            <person name="Sun D."/>
            <person name="Zhang P."/>
            <person name="Guo F."/>
            <person name="Wang W."/>
            <person name="Li Y."/>
            <person name="Wang J."/>
            <person name="Varshney R.K."/>
            <person name="Wang J."/>
            <person name="Ling H.Q."/>
            <person name="Wan P."/>
        </authorList>
    </citation>
    <scope>NUCLEOTIDE SEQUENCE</scope>
    <source>
        <strain evidence="4">cv. Jingnong 6</strain>
    </source>
</reference>
<dbReference type="SUPFAM" id="SSF50630">
    <property type="entry name" value="Acid proteases"/>
    <property type="match status" value="1"/>
</dbReference>
<dbReference type="Pfam" id="PF08284">
    <property type="entry name" value="RVP_2"/>
    <property type="match status" value="1"/>
</dbReference>
<dbReference type="PANTHER" id="PTHR15503:SF22">
    <property type="entry name" value="TRANSPOSON TY3-I GAG POLYPROTEIN"/>
    <property type="match status" value="1"/>
</dbReference>
<dbReference type="OMA" id="ICYQCKE"/>
<dbReference type="Gene3D" id="2.40.70.10">
    <property type="entry name" value="Acid Proteases"/>
    <property type="match status" value="1"/>
</dbReference>
<dbReference type="Pfam" id="PF19259">
    <property type="entry name" value="Ty3_capsid"/>
    <property type="match status" value="1"/>
</dbReference>
<evidence type="ECO:0000313" key="4">
    <source>
        <dbReference type="Proteomes" id="UP000053144"/>
    </source>
</evidence>
<accession>A0A0L9VAD2</accession>
<sequence length="503" mass="55980">MEGMKVEAAAVRRDIQQMMQMMGVRTNNHEGNSEGSDSSVNDNGGRLDHGGIPHNWRRRVDLPSFEGEEPHSWINRAERFFHIQKVAEEDKVELAYISMEGSASYWFNVWKEKAKIRSWTALKMALVNRFGGGSRGSVFEQLPTMRQEGSVEEYVRSFEILIGQTRGLSEELVMGFFLAGLQEDIKGQVRIQDPQEFMVAIRIARDVEDAIMRAKGGGWNGMKINPSGSRMVGSVVRGETERQSTNRTGGTEGNGSARREGAMSASSSRGSVTGGADNRGRTVRNLPYPEFLKRREEGRCFRCGGPFAPGHRCSEKSLRVLLLAEDEDDEAEEGIDQNSKPMELSACSVGGLTQPKTMKLRGKIGHREVLVLIDSGASHNFISRRLAEELKLPINDTPPYQVSLGDGQRKETRGCCEQVEIRLAKAVVEEKLHLFELGGVDIILGVEWLAKLGEVMINWKEMTMGYIVEGKKVKIQGDPVLARQLVEPQSLLKLTDAESWVIA</sequence>
<feature type="region of interest" description="Disordered" evidence="1">
    <location>
        <begin position="222"/>
        <end position="283"/>
    </location>
</feature>
<evidence type="ECO:0000259" key="2">
    <source>
        <dbReference type="Pfam" id="PF19259"/>
    </source>
</evidence>
<feature type="region of interest" description="Disordered" evidence="1">
    <location>
        <begin position="26"/>
        <end position="52"/>
    </location>
</feature>
<dbReference type="Gramene" id="KOM51887">
    <property type="protein sequence ID" value="KOM51887"/>
    <property type="gene ID" value="LR48_Vigan09g054600"/>
</dbReference>
<dbReference type="InterPro" id="IPR032567">
    <property type="entry name" value="RTL1-rel"/>
</dbReference>
<evidence type="ECO:0000313" key="3">
    <source>
        <dbReference type="EMBL" id="KOM51887.1"/>
    </source>
</evidence>
<name>A0A0L9VAD2_PHAAN</name>
<protein>
    <recommendedName>
        <fullName evidence="2">Ty3 transposon capsid-like protein domain-containing protein</fullName>
    </recommendedName>
</protein>
<dbReference type="CDD" id="cd00303">
    <property type="entry name" value="retropepsin_like"/>
    <property type="match status" value="1"/>
</dbReference>
<proteinExistence type="predicted"/>
<dbReference type="Proteomes" id="UP000053144">
    <property type="component" value="Chromosome 9"/>
</dbReference>
<dbReference type="PANTHER" id="PTHR15503">
    <property type="entry name" value="LDOC1 RELATED"/>
    <property type="match status" value="1"/>
</dbReference>
<evidence type="ECO:0000256" key="1">
    <source>
        <dbReference type="SAM" id="MobiDB-lite"/>
    </source>
</evidence>
<gene>
    <name evidence="3" type="ORF">LR48_Vigan09g054600</name>
</gene>
<dbReference type="EMBL" id="CM003379">
    <property type="protein sequence ID" value="KOM51887.1"/>
    <property type="molecule type" value="Genomic_DNA"/>
</dbReference>